<organism evidence="6 7">
    <name type="scientific">Candidatus Infernicultor aquiphilus</name>
    <dbReference type="NCBI Taxonomy" id="1805029"/>
    <lineage>
        <taxon>Bacteria</taxon>
        <taxon>Pseudomonadati</taxon>
        <taxon>Atribacterota</taxon>
        <taxon>Candidatus Phoenicimicrobiia</taxon>
        <taxon>Candidatus Pheonicimicrobiales</taxon>
        <taxon>Candidatus Phoenicimicrobiaceae</taxon>
        <taxon>Candidatus Infernicultor</taxon>
    </lineage>
</organism>
<dbReference type="Pfam" id="PF03169">
    <property type="entry name" value="OPT"/>
    <property type="match status" value="1"/>
</dbReference>
<keyword evidence="3" id="KW-0812">Transmembrane</keyword>
<name>A0A2M7PL12_9BACT</name>
<comment type="subcellular location">
    <subcellularLocation>
        <location evidence="1">Membrane</location>
        <topology evidence="1">Multi-pass membrane protein</topology>
    </subcellularLocation>
</comment>
<evidence type="ECO:0000313" key="7">
    <source>
        <dbReference type="Proteomes" id="UP000230646"/>
    </source>
</evidence>
<dbReference type="Proteomes" id="UP000230646">
    <property type="component" value="Unassembled WGS sequence"/>
</dbReference>
<keyword evidence="5" id="KW-0472">Membrane</keyword>
<protein>
    <submittedName>
        <fullName evidence="6">Oligopeptide transporter, OPT family</fullName>
    </submittedName>
</protein>
<dbReference type="InterPro" id="IPR004813">
    <property type="entry name" value="OPT"/>
</dbReference>
<evidence type="ECO:0000313" key="6">
    <source>
        <dbReference type="EMBL" id="PIY31111.1"/>
    </source>
</evidence>
<evidence type="ECO:0000256" key="1">
    <source>
        <dbReference type="ARBA" id="ARBA00004141"/>
    </source>
</evidence>
<dbReference type="AlphaFoldDB" id="A0A2M7PL12"/>
<comment type="caution">
    <text evidence="6">The sequence shown here is derived from an EMBL/GenBank/DDBJ whole genome shotgun (WGS) entry which is preliminary data.</text>
</comment>
<keyword evidence="4" id="KW-1133">Transmembrane helix</keyword>
<evidence type="ECO:0000256" key="5">
    <source>
        <dbReference type="ARBA" id="ARBA00023136"/>
    </source>
</evidence>
<dbReference type="GO" id="GO:0016020">
    <property type="term" value="C:membrane"/>
    <property type="evidence" value="ECO:0007669"/>
    <property type="project" value="UniProtKB-SubCell"/>
</dbReference>
<accession>A0A2M7PL12</accession>
<evidence type="ECO:0000256" key="2">
    <source>
        <dbReference type="ARBA" id="ARBA00022448"/>
    </source>
</evidence>
<reference evidence="6 7" key="1">
    <citation type="submission" date="2017-09" db="EMBL/GenBank/DDBJ databases">
        <title>Depth-based differentiation of microbial function through sediment-hosted aquifers and enrichment of novel symbionts in the deep terrestrial subsurface.</title>
        <authorList>
            <person name="Probst A.J."/>
            <person name="Ladd B."/>
            <person name="Jarett J.K."/>
            <person name="Geller-Mcgrath D.E."/>
            <person name="Sieber C.M."/>
            <person name="Emerson J.B."/>
            <person name="Anantharaman K."/>
            <person name="Thomas B.C."/>
            <person name="Malmstrom R."/>
            <person name="Stieglmeier M."/>
            <person name="Klingl A."/>
            <person name="Woyke T."/>
            <person name="Ryan C.M."/>
            <person name="Banfield J.F."/>
        </authorList>
    </citation>
    <scope>NUCLEOTIDE SEQUENCE [LARGE SCALE GENOMIC DNA]</scope>
    <source>
        <strain evidence="6">CG_4_10_14_3_um_filter_34_13</strain>
    </source>
</reference>
<dbReference type="RefSeq" id="WP_406608541.1">
    <property type="nucleotide sequence ID" value="NZ_PFKO01000383.1"/>
</dbReference>
<dbReference type="EMBL" id="PFKO01000383">
    <property type="protein sequence ID" value="PIY31111.1"/>
    <property type="molecule type" value="Genomic_DNA"/>
</dbReference>
<gene>
    <name evidence="6" type="ORF">COZ07_10375</name>
</gene>
<dbReference type="GO" id="GO:0035673">
    <property type="term" value="F:oligopeptide transmembrane transporter activity"/>
    <property type="evidence" value="ECO:0007669"/>
    <property type="project" value="InterPro"/>
</dbReference>
<keyword evidence="2" id="KW-0813">Transport</keyword>
<feature type="non-terminal residue" evidence="6">
    <location>
        <position position="1"/>
    </location>
</feature>
<sequence length="110" mass="11237">EDVELPFPESVAAAEIHKAGRSGGGGSKFLFGAMIGGAVIKALGEFKFFAVAWEKFVVFTKQTITGTSINGQGGLLLSSPGISPAYMGVGYIIGPKLGALNFSGGLIAWG</sequence>
<evidence type="ECO:0000256" key="3">
    <source>
        <dbReference type="ARBA" id="ARBA00022692"/>
    </source>
</evidence>
<evidence type="ECO:0000256" key="4">
    <source>
        <dbReference type="ARBA" id="ARBA00022989"/>
    </source>
</evidence>
<feature type="non-terminal residue" evidence="6">
    <location>
        <position position="110"/>
    </location>
</feature>
<proteinExistence type="predicted"/>